<comment type="caution">
    <text evidence="4">The sequence shown here is derived from an EMBL/GenBank/DDBJ whole genome shotgun (WGS) entry which is preliminary data.</text>
</comment>
<evidence type="ECO:0000313" key="5">
    <source>
        <dbReference type="Proteomes" id="UP001596139"/>
    </source>
</evidence>
<dbReference type="PANTHER" id="PTHR11835">
    <property type="entry name" value="DECARBOXYLATING DEHYDROGENASES-ISOCITRATE, ISOPROPYLMALATE, TARTRATE"/>
    <property type="match status" value="1"/>
</dbReference>
<gene>
    <name evidence="4" type="ORF">ACFP4F_16010</name>
</gene>
<dbReference type="Pfam" id="PF00180">
    <property type="entry name" value="Iso_dh"/>
    <property type="match status" value="1"/>
</dbReference>
<dbReference type="SMART" id="SM01329">
    <property type="entry name" value="Iso_dh"/>
    <property type="match status" value="1"/>
</dbReference>
<dbReference type="SUPFAM" id="SSF53659">
    <property type="entry name" value="Isocitrate/Isopropylmalate dehydrogenase-like"/>
    <property type="match status" value="1"/>
</dbReference>
<accession>A0ABW1MJS8</accession>
<dbReference type="Gene3D" id="3.40.718.10">
    <property type="entry name" value="Isopropylmalate Dehydrogenase"/>
    <property type="match status" value="1"/>
</dbReference>
<evidence type="ECO:0000256" key="1">
    <source>
        <dbReference type="ARBA" id="ARBA00007769"/>
    </source>
</evidence>
<protein>
    <submittedName>
        <fullName evidence="4">Isocitrate/isopropylmalate family dehydrogenase</fullName>
    </submittedName>
</protein>
<keyword evidence="2" id="KW-0560">Oxidoreductase</keyword>
<dbReference type="EMBL" id="JBHSPX010000004">
    <property type="protein sequence ID" value="MFC6064044.1"/>
    <property type="molecule type" value="Genomic_DNA"/>
</dbReference>
<evidence type="ECO:0000313" key="4">
    <source>
        <dbReference type="EMBL" id="MFC6064044.1"/>
    </source>
</evidence>
<dbReference type="PROSITE" id="PS00470">
    <property type="entry name" value="IDH_IMDH"/>
    <property type="match status" value="1"/>
</dbReference>
<proteinExistence type="inferred from homology"/>
<dbReference type="Proteomes" id="UP001596139">
    <property type="component" value="Unassembled WGS sequence"/>
</dbReference>
<evidence type="ECO:0000259" key="3">
    <source>
        <dbReference type="SMART" id="SM01329"/>
    </source>
</evidence>
<evidence type="ECO:0000256" key="2">
    <source>
        <dbReference type="ARBA" id="ARBA00023002"/>
    </source>
</evidence>
<dbReference type="PANTHER" id="PTHR11835:SF34">
    <property type="entry name" value="ISOCITRATE DEHYDROGENASE [NAD] SUBUNIT ALPHA, MITOCHONDRIAL"/>
    <property type="match status" value="1"/>
</dbReference>
<reference evidence="5" key="1">
    <citation type="journal article" date="2019" name="Int. J. Syst. Evol. Microbiol.">
        <title>The Global Catalogue of Microorganisms (GCM) 10K type strain sequencing project: providing services to taxonomists for standard genome sequencing and annotation.</title>
        <authorList>
            <consortium name="The Broad Institute Genomics Platform"/>
            <consortium name="The Broad Institute Genome Sequencing Center for Infectious Disease"/>
            <person name="Wu L."/>
            <person name="Ma J."/>
        </authorList>
    </citation>
    <scope>NUCLEOTIDE SEQUENCE [LARGE SCALE GENOMIC DNA]</scope>
    <source>
        <strain evidence="5">CGMCC 1.15180</strain>
    </source>
</reference>
<dbReference type="RefSeq" id="WP_031052336.1">
    <property type="nucleotide sequence ID" value="NZ_JBHSPX010000004.1"/>
</dbReference>
<dbReference type="InterPro" id="IPR024084">
    <property type="entry name" value="IsoPropMal-DH-like_dom"/>
</dbReference>
<name>A0ABW1MJS8_9ACTN</name>
<dbReference type="InterPro" id="IPR019818">
    <property type="entry name" value="IsoCit/isopropylmalate_DH_CS"/>
</dbReference>
<feature type="domain" description="Isopropylmalate dehydrogenase-like" evidence="3">
    <location>
        <begin position="3"/>
        <end position="342"/>
    </location>
</feature>
<sequence>MSKVAVFSGDDASPEVVEPTVRLVEAAGADVDWIRVPPDAVDDLTAVRAAVDAADATLFGAASGRSIPALQYLRWGRRTYANVRPVRTLPNTLRPLRDGARLDLVIVRENLEGLYAGVEGDLADTEGWGLTDRTGRPIAAGGPGAFAVQVVTRRWTAAVARIAFDLARQRAVESGRTGHVAIGTKHNVLPRTDGLFREVALEVAAGYPDVRVTSYLADDLARRLVASPAELDVVLLPNMYGDILSDAAAALVGGLGMAPSGCYGDDYAYFEPAHGTAPDIVGQGVINPTAQMLSAAMMLDYLGQPAAAARIDAAVGQVYRIGRALTRDQGGAALTAEFSNAVLEAL</sequence>
<organism evidence="4 5">
    <name type="scientific">Streptomyces ochraceiscleroticus</name>
    <dbReference type="NCBI Taxonomy" id="47761"/>
    <lineage>
        <taxon>Bacteria</taxon>
        <taxon>Bacillati</taxon>
        <taxon>Actinomycetota</taxon>
        <taxon>Actinomycetes</taxon>
        <taxon>Kitasatosporales</taxon>
        <taxon>Streptomycetaceae</taxon>
        <taxon>Streptomyces</taxon>
    </lineage>
</organism>
<keyword evidence="5" id="KW-1185">Reference proteome</keyword>
<comment type="similarity">
    <text evidence="1">Belongs to the isocitrate and isopropylmalate dehydrogenases family.</text>
</comment>